<dbReference type="AlphaFoldDB" id="A0A1U7VPG7"/>
<dbReference type="Proteomes" id="UP000189701">
    <property type="component" value="Unplaced"/>
</dbReference>
<reference evidence="2" key="1">
    <citation type="journal article" date="2013" name="Genome Biol.">
        <title>Reference genomes and transcriptomes of Nicotiana sylvestris and Nicotiana tomentosiformis.</title>
        <authorList>
            <person name="Sierro N."/>
            <person name="Battey J.N."/>
            <person name="Ouadi S."/>
            <person name="Bovet L."/>
            <person name="Goepfert S."/>
            <person name="Bakaher N."/>
            <person name="Peitsch M.C."/>
            <person name="Ivanov N.V."/>
        </authorList>
    </citation>
    <scope>NUCLEOTIDE SEQUENCE [LARGE SCALE GENOMIC DNA]</scope>
</reference>
<evidence type="ECO:0000313" key="3">
    <source>
        <dbReference type="RefSeq" id="XP_009769797.1"/>
    </source>
</evidence>
<evidence type="ECO:0000259" key="1">
    <source>
        <dbReference type="Pfam" id="PF07727"/>
    </source>
</evidence>
<proteinExistence type="predicted"/>
<dbReference type="RefSeq" id="XP_009769797.1">
    <property type="nucleotide sequence ID" value="XM_009771495.1"/>
</dbReference>
<name>A0A1U7VPG7_NICSY</name>
<accession>A0A1U7VPG7</accession>
<feature type="domain" description="Reverse transcriptase Ty1/copia-type" evidence="1">
    <location>
        <begin position="199"/>
        <end position="293"/>
    </location>
</feature>
<dbReference type="Pfam" id="PF07727">
    <property type="entry name" value="RVT_2"/>
    <property type="match status" value="1"/>
</dbReference>
<dbReference type="eggNOG" id="KOG0017">
    <property type="taxonomic scope" value="Eukaryota"/>
</dbReference>
<gene>
    <name evidence="3" type="primary">LOC104220598</name>
</gene>
<dbReference type="STRING" id="4096.A0A1U7VPG7"/>
<sequence length="294" mass="33172">MSNAVANIVRGEEIGSIGENSASANMSSGVSVNFAGMIAFTSSIDFDNPSCKYFSGKADLWMLDFGALLLKRTLEIGKMYDGLYFLCSKCLKKCSFTPEQNCDLPCFSVHADNVNDIHCLSHFYNPFPIVNNSNCNNKDNVFGLSSCSSLSDNVDLLWHFKLDHNICNDRELTSYEEAAMYPAWQSDMTQEFEALWQYRKVQARLVVKGYTQQAGIDYMETFSPLVKMTTIMSLIAIIAKRKWEISQLDVNNAFLHGYLHEEVYMQAPPGLEVHSPGLVYKLNKFYGLKQASRQ</sequence>
<evidence type="ECO:0000313" key="2">
    <source>
        <dbReference type="Proteomes" id="UP000189701"/>
    </source>
</evidence>
<protein>
    <submittedName>
        <fullName evidence="3">Uncharacterized protein LOC104220598</fullName>
    </submittedName>
</protein>
<feature type="non-terminal residue" evidence="3">
    <location>
        <position position="294"/>
    </location>
</feature>
<reference evidence="3" key="2">
    <citation type="submission" date="2025-08" db="UniProtKB">
        <authorList>
            <consortium name="RefSeq"/>
        </authorList>
    </citation>
    <scope>IDENTIFICATION</scope>
    <source>
        <tissue evidence="3">Leaf</tissue>
    </source>
</reference>
<organism evidence="2 3">
    <name type="scientific">Nicotiana sylvestris</name>
    <name type="common">Wood tobacco</name>
    <name type="synonym">South American tobacco</name>
    <dbReference type="NCBI Taxonomy" id="4096"/>
    <lineage>
        <taxon>Eukaryota</taxon>
        <taxon>Viridiplantae</taxon>
        <taxon>Streptophyta</taxon>
        <taxon>Embryophyta</taxon>
        <taxon>Tracheophyta</taxon>
        <taxon>Spermatophyta</taxon>
        <taxon>Magnoliopsida</taxon>
        <taxon>eudicotyledons</taxon>
        <taxon>Gunneridae</taxon>
        <taxon>Pentapetalae</taxon>
        <taxon>asterids</taxon>
        <taxon>lamiids</taxon>
        <taxon>Solanales</taxon>
        <taxon>Solanaceae</taxon>
        <taxon>Nicotianoideae</taxon>
        <taxon>Nicotianeae</taxon>
        <taxon>Nicotiana</taxon>
    </lineage>
</organism>
<keyword evidence="2" id="KW-1185">Reference proteome</keyword>
<dbReference type="InterPro" id="IPR013103">
    <property type="entry name" value="RVT_2"/>
</dbReference>